<dbReference type="GO" id="GO:0003964">
    <property type="term" value="F:RNA-directed DNA polymerase activity"/>
    <property type="evidence" value="ECO:0007669"/>
    <property type="project" value="UniProtKB-KW"/>
</dbReference>
<evidence type="ECO:0000256" key="1">
    <source>
        <dbReference type="ARBA" id="ARBA00022679"/>
    </source>
</evidence>
<dbReference type="InterPro" id="IPR043502">
    <property type="entry name" value="DNA/RNA_pol_sf"/>
</dbReference>
<dbReference type="InterPro" id="IPR002156">
    <property type="entry name" value="RNaseH_domain"/>
</dbReference>
<dbReference type="PANTHER" id="PTHR48475">
    <property type="entry name" value="RIBONUCLEASE H"/>
    <property type="match status" value="1"/>
</dbReference>
<evidence type="ECO:0000256" key="5">
    <source>
        <dbReference type="ARBA" id="ARBA00022801"/>
    </source>
</evidence>
<dbReference type="PROSITE" id="PS50879">
    <property type="entry name" value="RNASE_H_1"/>
    <property type="match status" value="1"/>
</dbReference>
<dbReference type="Pfam" id="PF17917">
    <property type="entry name" value="RT_RNaseH"/>
    <property type="match status" value="1"/>
</dbReference>
<dbReference type="Pfam" id="PF13456">
    <property type="entry name" value="RVT_3"/>
    <property type="match status" value="1"/>
</dbReference>
<keyword evidence="4" id="KW-0255">Endonuclease</keyword>
<feature type="domain" description="RNase H type-1" evidence="7">
    <location>
        <begin position="248"/>
        <end position="331"/>
    </location>
</feature>
<accession>A0A371G8V3</accession>
<dbReference type="InterPro" id="IPR012337">
    <property type="entry name" value="RNaseH-like_sf"/>
</dbReference>
<evidence type="ECO:0000256" key="2">
    <source>
        <dbReference type="ARBA" id="ARBA00022695"/>
    </source>
</evidence>
<protein>
    <recommendedName>
        <fullName evidence="7">RNase H type-1 domain-containing protein</fullName>
    </recommendedName>
</protein>
<evidence type="ECO:0000256" key="3">
    <source>
        <dbReference type="ARBA" id="ARBA00022722"/>
    </source>
</evidence>
<proteinExistence type="predicted"/>
<feature type="non-terminal residue" evidence="8">
    <location>
        <position position="1"/>
    </location>
</feature>
<dbReference type="SUPFAM" id="SSF53098">
    <property type="entry name" value="Ribonuclease H-like"/>
    <property type="match status" value="1"/>
</dbReference>
<dbReference type="AlphaFoldDB" id="A0A371G8V3"/>
<keyword evidence="3" id="KW-0540">Nuclease</keyword>
<dbReference type="Gene3D" id="3.10.10.10">
    <property type="entry name" value="HIV Type 1 Reverse Transcriptase, subunit A, domain 1"/>
    <property type="match status" value="1"/>
</dbReference>
<organism evidence="8 9">
    <name type="scientific">Mucuna pruriens</name>
    <name type="common">Velvet bean</name>
    <name type="synonym">Dolichos pruriens</name>
    <dbReference type="NCBI Taxonomy" id="157652"/>
    <lineage>
        <taxon>Eukaryota</taxon>
        <taxon>Viridiplantae</taxon>
        <taxon>Streptophyta</taxon>
        <taxon>Embryophyta</taxon>
        <taxon>Tracheophyta</taxon>
        <taxon>Spermatophyta</taxon>
        <taxon>Magnoliopsida</taxon>
        <taxon>eudicotyledons</taxon>
        <taxon>Gunneridae</taxon>
        <taxon>Pentapetalae</taxon>
        <taxon>rosids</taxon>
        <taxon>fabids</taxon>
        <taxon>Fabales</taxon>
        <taxon>Fabaceae</taxon>
        <taxon>Papilionoideae</taxon>
        <taxon>50 kb inversion clade</taxon>
        <taxon>NPAAA clade</taxon>
        <taxon>indigoferoid/millettioid clade</taxon>
        <taxon>Phaseoleae</taxon>
        <taxon>Mucuna</taxon>
    </lineage>
</organism>
<keyword evidence="5" id="KW-0378">Hydrolase</keyword>
<dbReference type="GO" id="GO:0003676">
    <property type="term" value="F:nucleic acid binding"/>
    <property type="evidence" value="ECO:0007669"/>
    <property type="project" value="InterPro"/>
</dbReference>
<dbReference type="InterPro" id="IPR036397">
    <property type="entry name" value="RNaseH_sf"/>
</dbReference>
<keyword evidence="1" id="KW-0808">Transferase</keyword>
<dbReference type="InterPro" id="IPR041373">
    <property type="entry name" value="RT_RNaseH"/>
</dbReference>
<evidence type="ECO:0000256" key="4">
    <source>
        <dbReference type="ARBA" id="ARBA00022759"/>
    </source>
</evidence>
<gene>
    <name evidence="8" type="ORF">CR513_31590</name>
</gene>
<dbReference type="GO" id="GO:0004523">
    <property type="term" value="F:RNA-DNA hybrid ribonuclease activity"/>
    <property type="evidence" value="ECO:0007669"/>
    <property type="project" value="InterPro"/>
</dbReference>
<dbReference type="Gene3D" id="3.30.420.10">
    <property type="entry name" value="Ribonuclease H-like superfamily/Ribonuclease H"/>
    <property type="match status" value="1"/>
</dbReference>
<dbReference type="EMBL" id="QJKJ01006361">
    <property type="protein sequence ID" value="RDX86987.1"/>
    <property type="molecule type" value="Genomic_DNA"/>
</dbReference>
<reference evidence="8" key="1">
    <citation type="submission" date="2018-05" db="EMBL/GenBank/DDBJ databases">
        <title>Draft genome of Mucuna pruriens seed.</title>
        <authorList>
            <person name="Nnadi N.E."/>
            <person name="Vos R."/>
            <person name="Hasami M.H."/>
            <person name="Devisetty U.K."/>
            <person name="Aguiy J.C."/>
        </authorList>
    </citation>
    <scope>NUCLEOTIDE SEQUENCE [LARGE SCALE GENOMIC DNA]</scope>
    <source>
        <strain evidence="8">JCA_2017</strain>
    </source>
</reference>
<evidence type="ECO:0000259" key="7">
    <source>
        <dbReference type="PROSITE" id="PS50879"/>
    </source>
</evidence>
<keyword evidence="9" id="KW-1185">Reference proteome</keyword>
<evidence type="ECO:0000313" key="9">
    <source>
        <dbReference type="Proteomes" id="UP000257109"/>
    </source>
</evidence>
<dbReference type="SUPFAM" id="SSF56672">
    <property type="entry name" value="DNA/RNA polymerases"/>
    <property type="match status" value="1"/>
</dbReference>
<keyword evidence="2" id="KW-0548">Nucleotidyltransferase</keyword>
<evidence type="ECO:0000256" key="6">
    <source>
        <dbReference type="ARBA" id="ARBA00022918"/>
    </source>
</evidence>
<dbReference type="Proteomes" id="UP000257109">
    <property type="component" value="Unassembled WGS sequence"/>
</dbReference>
<sequence>MHQGSTISPKEEKDKGAKRIAMEHETTKLKGARFIREVNYMTWLSNVVMMKKNNGKWRMFVNYTDLNKAYLKDSYLLLSIDQLNVRATYQRLMDKVFAEELMPTPTSAKSAKSLSKFLPSPPILAKPIKGHDLCLYPTMFEHAISVVVVQEQGKSQDLVYCINKVLQDAETRYQMIEKLVLALITSAQRLQPYFHSHMIVVRTNHPIRQVLWKPKLAGRMTVWSIKLFEFSLKYEPRGAIKFQALVDFIVEMTLCVDSSSNLKGDGVSTTLKEPGQVVLKHSLKFDFKISNNQAEYKALVVGLDLTLKVRARRILYHSDSQLVTKHLKDSY</sequence>
<comment type="caution">
    <text evidence="8">The sequence shown here is derived from an EMBL/GenBank/DDBJ whole genome shotgun (WGS) entry which is preliminary data.</text>
</comment>
<evidence type="ECO:0000313" key="8">
    <source>
        <dbReference type="EMBL" id="RDX86987.1"/>
    </source>
</evidence>
<dbReference type="PANTHER" id="PTHR48475:SF2">
    <property type="entry name" value="RIBONUCLEASE H"/>
    <property type="match status" value="1"/>
</dbReference>
<name>A0A371G8V3_MUCPR</name>
<keyword evidence="6" id="KW-0695">RNA-directed DNA polymerase</keyword>